<evidence type="ECO:0000313" key="2">
    <source>
        <dbReference type="Proteomes" id="UP000095285"/>
    </source>
</evidence>
<protein>
    <submittedName>
        <fullName evidence="3">Uncharacterized protein</fullName>
    </submittedName>
</protein>
<accession>A0A1I7VKD8</accession>
<evidence type="ECO:0000256" key="1">
    <source>
        <dbReference type="SAM" id="Phobius"/>
    </source>
</evidence>
<keyword evidence="1" id="KW-0472">Membrane</keyword>
<proteinExistence type="predicted"/>
<dbReference type="AlphaFoldDB" id="A0A1I7VKD8"/>
<keyword evidence="2" id="KW-1185">Reference proteome</keyword>
<name>A0A1I7VKD8_LOALO</name>
<evidence type="ECO:0000313" key="3">
    <source>
        <dbReference type="WBParaSite" id="EN70_3531"/>
    </source>
</evidence>
<organism evidence="2 3">
    <name type="scientific">Loa loa</name>
    <name type="common">Eye worm</name>
    <name type="synonym">Filaria loa</name>
    <dbReference type="NCBI Taxonomy" id="7209"/>
    <lineage>
        <taxon>Eukaryota</taxon>
        <taxon>Metazoa</taxon>
        <taxon>Ecdysozoa</taxon>
        <taxon>Nematoda</taxon>
        <taxon>Chromadorea</taxon>
        <taxon>Rhabditida</taxon>
        <taxon>Spirurina</taxon>
        <taxon>Spiruromorpha</taxon>
        <taxon>Filarioidea</taxon>
        <taxon>Onchocercidae</taxon>
        <taxon>Loa</taxon>
    </lineage>
</organism>
<keyword evidence="1" id="KW-0812">Transmembrane</keyword>
<sequence length="208" mass="23666">MTSGPRCGDGCSQEKYSRNWNDRKELSYLWRTQMEKDNGIDEKKQIGHINMSTACVTSSLQNPQNWSIERCRNGSRRLQRNSISSSTLKRCMRFNGINNGMEGSKDLILYSSQALSFPAIPQLWYPPQPFIPYYFTSPPPQYSPSLPYLSYYSNVAPTTRQQKHQGKEVRKSSKTNFWCGGIAQLLWTIAVIIALGLLAILIFALVVV</sequence>
<dbReference type="WBParaSite" id="EN70_3531">
    <property type="protein sequence ID" value="EN70_3531"/>
    <property type="gene ID" value="EN70_3531"/>
</dbReference>
<reference evidence="3" key="2">
    <citation type="submission" date="2016-11" db="UniProtKB">
        <authorList>
            <consortium name="WormBaseParasite"/>
        </authorList>
    </citation>
    <scope>IDENTIFICATION</scope>
</reference>
<reference evidence="2" key="1">
    <citation type="submission" date="2012-04" db="EMBL/GenBank/DDBJ databases">
        <title>The Genome Sequence of Loa loa.</title>
        <authorList>
            <consortium name="The Broad Institute Genome Sequencing Platform"/>
            <consortium name="Broad Institute Genome Sequencing Center for Infectious Disease"/>
            <person name="Nutman T.B."/>
            <person name="Fink D.L."/>
            <person name="Russ C."/>
            <person name="Young S."/>
            <person name="Zeng Q."/>
            <person name="Gargeya S."/>
            <person name="Alvarado L."/>
            <person name="Berlin A."/>
            <person name="Chapman S.B."/>
            <person name="Chen Z."/>
            <person name="Freedman E."/>
            <person name="Gellesch M."/>
            <person name="Goldberg J."/>
            <person name="Griggs A."/>
            <person name="Gujja S."/>
            <person name="Heilman E.R."/>
            <person name="Heiman D."/>
            <person name="Howarth C."/>
            <person name="Mehta T."/>
            <person name="Neiman D."/>
            <person name="Pearson M."/>
            <person name="Roberts A."/>
            <person name="Saif S."/>
            <person name="Shea T."/>
            <person name="Shenoy N."/>
            <person name="Sisk P."/>
            <person name="Stolte C."/>
            <person name="Sykes S."/>
            <person name="White J."/>
            <person name="Yandava C."/>
            <person name="Haas B."/>
            <person name="Henn M.R."/>
            <person name="Nusbaum C."/>
            <person name="Birren B."/>
        </authorList>
    </citation>
    <scope>NUCLEOTIDE SEQUENCE [LARGE SCALE GENOMIC DNA]</scope>
</reference>
<dbReference type="Proteomes" id="UP000095285">
    <property type="component" value="Unassembled WGS sequence"/>
</dbReference>
<feature type="transmembrane region" description="Helical" evidence="1">
    <location>
        <begin position="185"/>
        <end position="207"/>
    </location>
</feature>
<keyword evidence="1" id="KW-1133">Transmembrane helix</keyword>